<feature type="short sequence motif" description="GXGXXG" evidence="2">
    <location>
        <begin position="12"/>
        <end position="17"/>
    </location>
</feature>
<dbReference type="InterPro" id="IPR052580">
    <property type="entry name" value="Lipid_Hydrolase"/>
</dbReference>
<feature type="short sequence motif" description="DGA/G" evidence="2">
    <location>
        <begin position="183"/>
        <end position="185"/>
    </location>
</feature>
<evidence type="ECO:0000313" key="5">
    <source>
        <dbReference type="Proteomes" id="UP001066278"/>
    </source>
</evidence>
<evidence type="ECO:0000313" key="4">
    <source>
        <dbReference type="EMBL" id="MCY9229378.1"/>
    </source>
</evidence>
<dbReference type="PROSITE" id="PS51635">
    <property type="entry name" value="PNPLA"/>
    <property type="match status" value="1"/>
</dbReference>
<dbReference type="Pfam" id="PF01734">
    <property type="entry name" value="Patatin"/>
    <property type="match status" value="1"/>
</dbReference>
<keyword evidence="1 2" id="KW-0443">Lipid metabolism</keyword>
<dbReference type="InterPro" id="IPR002641">
    <property type="entry name" value="PNPLA_dom"/>
</dbReference>
<keyword evidence="2" id="KW-0378">Hydrolase</keyword>
<dbReference type="RefSeq" id="WP_268278782.1">
    <property type="nucleotide sequence ID" value="NZ_JALAJS010000005.1"/>
</dbReference>
<dbReference type="EMBL" id="JALAXJ010000006">
    <property type="protein sequence ID" value="MCY9229378.1"/>
    <property type="molecule type" value="Genomic_DNA"/>
</dbReference>
<feature type="active site" description="Nucleophile" evidence="2">
    <location>
        <position position="43"/>
    </location>
</feature>
<protein>
    <submittedName>
        <fullName evidence="4">Patatin-like phospholipase family protein</fullName>
    </submittedName>
</protein>
<feature type="short sequence motif" description="GXSXG" evidence="2">
    <location>
        <begin position="41"/>
        <end position="45"/>
    </location>
</feature>
<accession>A0A9Q4EUT8</accession>
<dbReference type="GO" id="GO:0016787">
    <property type="term" value="F:hydrolase activity"/>
    <property type="evidence" value="ECO:0007669"/>
    <property type="project" value="UniProtKB-UniRule"/>
</dbReference>
<gene>
    <name evidence="4" type="ORF">MOE99_08345</name>
</gene>
<dbReference type="SUPFAM" id="SSF52151">
    <property type="entry name" value="FabD/lysophospholipase-like"/>
    <property type="match status" value="1"/>
</dbReference>
<feature type="domain" description="PNPLA" evidence="3">
    <location>
        <begin position="8"/>
        <end position="196"/>
    </location>
</feature>
<comment type="caution">
    <text evidence="4">The sequence shown here is derived from an EMBL/GenBank/DDBJ whole genome shotgun (WGS) entry which is preliminary data.</text>
</comment>
<proteinExistence type="predicted"/>
<feature type="active site" description="Proton acceptor" evidence="2">
    <location>
        <position position="183"/>
    </location>
</feature>
<name>A0A9Q4EUT8_9BACI</name>
<evidence type="ECO:0000256" key="1">
    <source>
        <dbReference type="ARBA" id="ARBA00023098"/>
    </source>
</evidence>
<dbReference type="PANTHER" id="PTHR46394">
    <property type="entry name" value="ANNEXIN"/>
    <property type="match status" value="1"/>
</dbReference>
<dbReference type="GO" id="GO:0016042">
    <property type="term" value="P:lipid catabolic process"/>
    <property type="evidence" value="ECO:0007669"/>
    <property type="project" value="UniProtKB-UniRule"/>
</dbReference>
<organism evidence="4 5">
    <name type="scientific">Bacillus inaquosorum</name>
    <dbReference type="NCBI Taxonomy" id="483913"/>
    <lineage>
        <taxon>Bacteria</taxon>
        <taxon>Bacillati</taxon>
        <taxon>Bacillota</taxon>
        <taxon>Bacilli</taxon>
        <taxon>Bacillales</taxon>
        <taxon>Bacillaceae</taxon>
        <taxon>Bacillus</taxon>
    </lineage>
</organism>
<keyword evidence="2" id="KW-0442">Lipid degradation</keyword>
<dbReference type="InterPro" id="IPR016035">
    <property type="entry name" value="Acyl_Trfase/lysoPLipase"/>
</dbReference>
<dbReference type="CDD" id="cd07207">
    <property type="entry name" value="Pat_ExoU_VipD_like"/>
    <property type="match status" value="1"/>
</dbReference>
<dbReference type="Proteomes" id="UP001066278">
    <property type="component" value="Unassembled WGS sequence"/>
</dbReference>
<sequence>MEYPFRNLVFEGGGVKGIAYVGALEILEEHKILKSIRRVGGTSAGAIVALLVGLGYSSCEIEQKLKEVDLKSFMDSDKGIFRDYFRIVSDGHGWCKGNKILKWIEERIEEKGFDKDITFGEIKEYSLKEMFFQGTNLSTYRVETFSPQHPECKEMKIKDAVRISMSIPLLFAAVKMNNCFYVDGGLLSNYPVRLFDRQKYVEQFSSEIPLYTQFNESENFRHNDYIFNLETLGFRLDPKSNISIYSGQALPKKEHKIESLFDFTWSIVATLMETQNNVHLSSNDSERTVYIDTLDVSTIDFEITKEKQNELIQSGREGTIRYLEKYNKDVFWR</sequence>
<dbReference type="PANTHER" id="PTHR46394:SF1">
    <property type="entry name" value="PNPLA DOMAIN-CONTAINING PROTEIN"/>
    <property type="match status" value="1"/>
</dbReference>
<reference evidence="4" key="1">
    <citation type="submission" date="2022-02" db="EMBL/GenBank/DDBJ databases">
        <title>Crop Bioprotection Bacillus Genome Sequencing.</title>
        <authorList>
            <person name="Dunlap C."/>
        </authorList>
    </citation>
    <scope>NUCLEOTIDE SEQUENCE</scope>
    <source>
        <strain evidence="4">T20C13</strain>
    </source>
</reference>
<dbReference type="Gene3D" id="3.40.1090.10">
    <property type="entry name" value="Cytosolic phospholipase A2 catalytic domain"/>
    <property type="match status" value="1"/>
</dbReference>
<dbReference type="AlphaFoldDB" id="A0A9Q4EUT8"/>
<evidence type="ECO:0000256" key="2">
    <source>
        <dbReference type="PROSITE-ProRule" id="PRU01161"/>
    </source>
</evidence>
<evidence type="ECO:0000259" key="3">
    <source>
        <dbReference type="PROSITE" id="PS51635"/>
    </source>
</evidence>